<dbReference type="Pfam" id="PF01656">
    <property type="entry name" value="CbiA"/>
    <property type="match status" value="1"/>
</dbReference>
<dbReference type="RefSeq" id="WP_183948178.1">
    <property type="nucleotide sequence ID" value="NZ_JACHHX010000008.1"/>
</dbReference>
<protein>
    <submittedName>
        <fullName evidence="2">Chromosome partitioning protein</fullName>
    </submittedName>
</protein>
<sequence>MRRILVASSKGGCGKTTIATHLAAHFAVEGKRTVLVDADRQGSAMHWCERRAGLDSAVLPVDGTRRHWDRALPGDAEVAVIDGPAGAMAKDLEHFLDVADAVLVPVLPSALDIEATVPFLDSLAEHPRVRKGRLPVALVGNRLKPWTHASQQALAQLRTWPYPLAAELRDSQAYVLLVGLGKSLFDYHSEQVRNHQADWAPLFRWLKRHG</sequence>
<dbReference type="Proteomes" id="UP000519004">
    <property type="component" value="Unassembled WGS sequence"/>
</dbReference>
<comment type="caution">
    <text evidence="2">The sequence shown here is derived from an EMBL/GenBank/DDBJ whole genome shotgun (WGS) entry which is preliminary data.</text>
</comment>
<evidence type="ECO:0000313" key="3">
    <source>
        <dbReference type="Proteomes" id="UP000519004"/>
    </source>
</evidence>
<dbReference type="PIRSF" id="PIRSF009320">
    <property type="entry name" value="Nuc_binding_HP_1000"/>
    <property type="match status" value="1"/>
</dbReference>
<dbReference type="Gene3D" id="3.40.50.300">
    <property type="entry name" value="P-loop containing nucleotide triphosphate hydrolases"/>
    <property type="match status" value="1"/>
</dbReference>
<dbReference type="CDD" id="cd02042">
    <property type="entry name" value="ParAB_family"/>
    <property type="match status" value="1"/>
</dbReference>
<gene>
    <name evidence="2" type="ORF">HNQ58_001395</name>
</gene>
<reference evidence="2 3" key="1">
    <citation type="submission" date="2020-08" db="EMBL/GenBank/DDBJ databases">
        <title>Genomic Encyclopedia of Type Strains, Phase IV (KMG-IV): sequencing the most valuable type-strain genomes for metagenomic binning, comparative biology and taxonomic classification.</title>
        <authorList>
            <person name="Goeker M."/>
        </authorList>
    </citation>
    <scope>NUCLEOTIDE SEQUENCE [LARGE SCALE GENOMIC DNA]</scope>
    <source>
        <strain evidence="2 3">DSM 25897</strain>
    </source>
</reference>
<dbReference type="InterPro" id="IPR050678">
    <property type="entry name" value="DNA_Partitioning_ATPase"/>
</dbReference>
<accession>A0A7W7XZT4</accession>
<evidence type="ECO:0000259" key="1">
    <source>
        <dbReference type="Pfam" id="PF01656"/>
    </source>
</evidence>
<dbReference type="PANTHER" id="PTHR13696:SF96">
    <property type="entry name" value="COBQ_COBB_MIND_PARA NUCLEOTIDE BINDING DOMAIN-CONTAINING PROTEIN"/>
    <property type="match status" value="1"/>
</dbReference>
<dbReference type="EMBL" id="JACHHX010000008">
    <property type="protein sequence ID" value="MBB5015491.1"/>
    <property type="molecule type" value="Genomic_DNA"/>
</dbReference>
<proteinExistence type="predicted"/>
<feature type="domain" description="CobQ/CobB/MinD/ParA nucleotide binding" evidence="1">
    <location>
        <begin position="4"/>
        <end position="173"/>
    </location>
</feature>
<dbReference type="InterPro" id="IPR027417">
    <property type="entry name" value="P-loop_NTPase"/>
</dbReference>
<dbReference type="PANTHER" id="PTHR13696">
    <property type="entry name" value="P-LOOP CONTAINING NUCLEOSIDE TRIPHOSPHATE HYDROLASE"/>
    <property type="match status" value="1"/>
</dbReference>
<dbReference type="SUPFAM" id="SSF52540">
    <property type="entry name" value="P-loop containing nucleoside triphosphate hydrolases"/>
    <property type="match status" value="1"/>
</dbReference>
<dbReference type="InterPro" id="IPR002586">
    <property type="entry name" value="CobQ/CobB/MinD/ParA_Nub-bd_dom"/>
</dbReference>
<organism evidence="2 3">
    <name type="scientific">Rehaibacterium terrae</name>
    <dbReference type="NCBI Taxonomy" id="1341696"/>
    <lineage>
        <taxon>Bacteria</taxon>
        <taxon>Pseudomonadati</taxon>
        <taxon>Pseudomonadota</taxon>
        <taxon>Gammaproteobacteria</taxon>
        <taxon>Lysobacterales</taxon>
        <taxon>Lysobacteraceae</taxon>
        <taxon>Rehaibacterium</taxon>
    </lineage>
</organism>
<name>A0A7W7XZT4_9GAMM</name>
<evidence type="ECO:0000313" key="2">
    <source>
        <dbReference type="EMBL" id="MBB5015491.1"/>
    </source>
</evidence>
<dbReference type="AlphaFoldDB" id="A0A7W7XZT4"/>
<keyword evidence="3" id="KW-1185">Reference proteome</keyword>